<dbReference type="GO" id="GO:0006430">
    <property type="term" value="P:lysyl-tRNA aminoacylation"/>
    <property type="evidence" value="ECO:0007669"/>
    <property type="project" value="InterPro"/>
</dbReference>
<keyword evidence="1 6" id="KW-0436">Ligase</keyword>
<dbReference type="InterPro" id="IPR006195">
    <property type="entry name" value="aa-tRNA-synth_II"/>
</dbReference>
<keyword evidence="4" id="KW-0030">Aminoacyl-tRNA synthetase</keyword>
<evidence type="ECO:0000256" key="2">
    <source>
        <dbReference type="ARBA" id="ARBA00022741"/>
    </source>
</evidence>
<dbReference type="InterPro" id="IPR018149">
    <property type="entry name" value="Lys-tRNA-synth_II_C"/>
</dbReference>
<dbReference type="GO" id="GO:0005524">
    <property type="term" value="F:ATP binding"/>
    <property type="evidence" value="ECO:0007669"/>
    <property type="project" value="UniProtKB-KW"/>
</dbReference>
<sequence>GTLFKTKRGEKSIKPKSVDMLAKTLRPLPDSWYGLKDVEERFRKRYLDLILNEEAKETFILRSNLVKQIREFLWEESFMEVETPMLQPIPGGALARPFKTRHNALKQDFYLRIAPELYLKRLLVGGMNKIYEIGRVFRNEGMDREHNPEFTMLELYWAYQDYEGLIKFTEKMLKPFVKEKWQRISYRDAFKKYGKIDLDKVKNKEEIDDVFKRKVRPHLKKPTIVYDLPKAISPLSKSKASEPELTERFQFILEGTEIVNGFSELNDPIDQRERMEYQEKLFRKGNEEASRLDKDFIEALEYGMPPAAGLGMGIDRLVALITKRESLKETILFPTLKNKE</sequence>
<dbReference type="SUPFAM" id="SSF55681">
    <property type="entry name" value="Class II aaRS and biotin synthetases"/>
    <property type="match status" value="1"/>
</dbReference>
<dbReference type="PANTHER" id="PTHR42918">
    <property type="entry name" value="LYSYL-TRNA SYNTHETASE"/>
    <property type="match status" value="1"/>
</dbReference>
<dbReference type="Gene3D" id="2.40.50.140">
    <property type="entry name" value="Nucleic acid-binding proteins"/>
    <property type="match status" value="1"/>
</dbReference>
<reference evidence="7" key="1">
    <citation type="submission" date="2017-09" db="EMBL/GenBank/DDBJ databases">
        <title>Depth-based differentiation of microbial function through sediment-hosted aquifers and enrichment of novel symbionts in the deep terrestrial subsurface.</title>
        <authorList>
            <person name="Probst A.J."/>
            <person name="Ladd B."/>
            <person name="Jarett J.K."/>
            <person name="Geller-Mcgrath D.E."/>
            <person name="Sieber C.M.K."/>
            <person name="Emerson J.B."/>
            <person name="Anantharaman K."/>
            <person name="Thomas B.C."/>
            <person name="Malmstrom R."/>
            <person name="Stieglmeier M."/>
            <person name="Klingl A."/>
            <person name="Woyke T."/>
            <person name="Ryan C.M."/>
            <person name="Banfield J.F."/>
        </authorList>
    </citation>
    <scope>NUCLEOTIDE SEQUENCE [LARGE SCALE GENOMIC DNA]</scope>
</reference>
<dbReference type="AlphaFoldDB" id="A0A2H0VJT0"/>
<evidence type="ECO:0000256" key="3">
    <source>
        <dbReference type="ARBA" id="ARBA00022840"/>
    </source>
</evidence>
<dbReference type="PROSITE" id="PS50862">
    <property type="entry name" value="AA_TRNA_LIGASE_II"/>
    <property type="match status" value="1"/>
</dbReference>
<name>A0A2H0VJT0_9BACT</name>
<evidence type="ECO:0000256" key="1">
    <source>
        <dbReference type="ARBA" id="ARBA00022598"/>
    </source>
</evidence>
<keyword evidence="3" id="KW-0067">ATP-binding</keyword>
<accession>A0A2H0VJT0</accession>
<dbReference type="InterPro" id="IPR012340">
    <property type="entry name" value="NA-bd_OB-fold"/>
</dbReference>
<dbReference type="PRINTS" id="PR00982">
    <property type="entry name" value="TRNASYNTHLYS"/>
</dbReference>
<evidence type="ECO:0000313" key="7">
    <source>
        <dbReference type="Proteomes" id="UP000230776"/>
    </source>
</evidence>
<dbReference type="Pfam" id="PF00152">
    <property type="entry name" value="tRNA-synt_2"/>
    <property type="match status" value="1"/>
</dbReference>
<dbReference type="InterPro" id="IPR044136">
    <property type="entry name" value="Lys-tRNA-ligase_II_N"/>
</dbReference>
<keyword evidence="2" id="KW-0547">Nucleotide-binding</keyword>
<dbReference type="GO" id="GO:0000049">
    <property type="term" value="F:tRNA binding"/>
    <property type="evidence" value="ECO:0007669"/>
    <property type="project" value="TreeGrafter"/>
</dbReference>
<organism evidence="6 7">
    <name type="scientific">Candidatus Colwellbacteria bacterium CG10_big_fil_rev_8_21_14_0_10_41_28</name>
    <dbReference type="NCBI Taxonomy" id="1974539"/>
    <lineage>
        <taxon>Bacteria</taxon>
        <taxon>Candidatus Colwelliibacteriota</taxon>
    </lineage>
</organism>
<evidence type="ECO:0000259" key="5">
    <source>
        <dbReference type="PROSITE" id="PS50862"/>
    </source>
</evidence>
<dbReference type="InterPro" id="IPR004364">
    <property type="entry name" value="Aa-tRNA-synt_II"/>
</dbReference>
<dbReference type="GO" id="GO:0005829">
    <property type="term" value="C:cytosol"/>
    <property type="evidence" value="ECO:0007669"/>
    <property type="project" value="TreeGrafter"/>
</dbReference>
<dbReference type="CDD" id="cd04322">
    <property type="entry name" value="LysRS_N"/>
    <property type="match status" value="1"/>
</dbReference>
<gene>
    <name evidence="6" type="ORF">COT88_00510</name>
</gene>
<proteinExistence type="predicted"/>
<dbReference type="InterPro" id="IPR045864">
    <property type="entry name" value="aa-tRNA-synth_II/BPL/LPL"/>
</dbReference>
<feature type="non-terminal residue" evidence="6">
    <location>
        <position position="1"/>
    </location>
</feature>
<evidence type="ECO:0000256" key="4">
    <source>
        <dbReference type="ARBA" id="ARBA00023146"/>
    </source>
</evidence>
<protein>
    <submittedName>
        <fullName evidence="6">Lysine--tRNA ligase</fullName>
    </submittedName>
</protein>
<feature type="domain" description="Aminoacyl-transfer RNA synthetases class-II family profile" evidence="5">
    <location>
        <begin position="59"/>
        <end position="334"/>
    </location>
</feature>
<dbReference type="Proteomes" id="UP000230776">
    <property type="component" value="Unassembled WGS sequence"/>
</dbReference>
<dbReference type="Gene3D" id="3.30.930.10">
    <property type="entry name" value="Bira Bifunctional Protein, Domain 2"/>
    <property type="match status" value="1"/>
</dbReference>
<comment type="caution">
    <text evidence="6">The sequence shown here is derived from an EMBL/GenBank/DDBJ whole genome shotgun (WGS) entry which is preliminary data.</text>
</comment>
<dbReference type="GO" id="GO:0004824">
    <property type="term" value="F:lysine-tRNA ligase activity"/>
    <property type="evidence" value="ECO:0007669"/>
    <property type="project" value="InterPro"/>
</dbReference>
<dbReference type="PANTHER" id="PTHR42918:SF15">
    <property type="entry name" value="LYSINE--TRNA LIGASE, CHLOROPLASTIC_MITOCHONDRIAL"/>
    <property type="match status" value="1"/>
</dbReference>
<dbReference type="EMBL" id="PFAG01000007">
    <property type="protein sequence ID" value="PIR98619.1"/>
    <property type="molecule type" value="Genomic_DNA"/>
</dbReference>
<evidence type="ECO:0000313" key="6">
    <source>
        <dbReference type="EMBL" id="PIR98619.1"/>
    </source>
</evidence>